<organism evidence="16">
    <name type="scientific">Spumella elongata</name>
    <dbReference type="NCBI Taxonomy" id="89044"/>
    <lineage>
        <taxon>Eukaryota</taxon>
        <taxon>Sar</taxon>
        <taxon>Stramenopiles</taxon>
        <taxon>Ochrophyta</taxon>
        <taxon>Chrysophyceae</taxon>
        <taxon>Chromulinales</taxon>
        <taxon>Chromulinaceae</taxon>
        <taxon>Spumella</taxon>
    </lineage>
</organism>
<comment type="similarity">
    <text evidence="4">Belongs to the popeye family.</text>
</comment>
<dbReference type="EMBL" id="HBIC01042537">
    <property type="protein sequence ID" value="CAE0292970.1"/>
    <property type="molecule type" value="Transcribed_RNA"/>
</dbReference>
<evidence type="ECO:0000256" key="6">
    <source>
        <dbReference type="ARBA" id="ARBA00022473"/>
    </source>
</evidence>
<evidence type="ECO:0000256" key="1">
    <source>
        <dbReference type="ARBA" id="ARBA00004124"/>
    </source>
</evidence>
<evidence type="ECO:0000256" key="4">
    <source>
        <dbReference type="ARBA" id="ARBA00007146"/>
    </source>
</evidence>
<comment type="subcellular location">
    <subcellularLocation>
        <location evidence="3">Cell junction</location>
        <location evidence="3">Tight junction</location>
    </subcellularLocation>
    <subcellularLocation>
        <location evidence="1">Lateral cell membrane</location>
    </subcellularLocation>
    <subcellularLocation>
        <location evidence="2">Membrane</location>
        <topology evidence="2">Multi-pass membrane protein</topology>
    </subcellularLocation>
</comment>
<name>A0A7S3HEK0_9STRA</name>
<dbReference type="InterPro" id="IPR014710">
    <property type="entry name" value="RmlC-like_jellyroll"/>
</dbReference>
<keyword evidence="10" id="KW-0965">Cell junction</keyword>
<keyword evidence="9" id="KW-0130">Cell adhesion</keyword>
<evidence type="ECO:0000256" key="3">
    <source>
        <dbReference type="ARBA" id="ARBA00004435"/>
    </source>
</evidence>
<evidence type="ECO:0000256" key="14">
    <source>
        <dbReference type="SAM" id="MobiDB-lite"/>
    </source>
</evidence>
<evidence type="ECO:0000259" key="15">
    <source>
        <dbReference type="PROSITE" id="PS50042"/>
    </source>
</evidence>
<keyword evidence="11" id="KW-1133">Transmembrane helix</keyword>
<feature type="region of interest" description="Disordered" evidence="14">
    <location>
        <begin position="308"/>
        <end position="328"/>
    </location>
</feature>
<dbReference type="GO" id="GO:0007155">
    <property type="term" value="P:cell adhesion"/>
    <property type="evidence" value="ECO:0007669"/>
    <property type="project" value="UniProtKB-KW"/>
</dbReference>
<evidence type="ECO:0000256" key="8">
    <source>
        <dbReference type="ARBA" id="ARBA00022692"/>
    </source>
</evidence>
<keyword evidence="13" id="KW-0325">Glycoprotein</keyword>
<dbReference type="GO" id="GO:0030552">
    <property type="term" value="F:cAMP binding"/>
    <property type="evidence" value="ECO:0007669"/>
    <property type="project" value="TreeGrafter"/>
</dbReference>
<evidence type="ECO:0000256" key="2">
    <source>
        <dbReference type="ARBA" id="ARBA00004141"/>
    </source>
</evidence>
<keyword evidence="6" id="KW-0217">Developmental protein</keyword>
<evidence type="ECO:0000256" key="7">
    <source>
        <dbReference type="ARBA" id="ARBA00022475"/>
    </source>
</evidence>
<keyword evidence="5" id="KW-0796">Tight junction</keyword>
<evidence type="ECO:0000313" key="16">
    <source>
        <dbReference type="EMBL" id="CAE0292970.1"/>
    </source>
</evidence>
<reference evidence="16" key="1">
    <citation type="submission" date="2021-01" db="EMBL/GenBank/DDBJ databases">
        <authorList>
            <person name="Corre E."/>
            <person name="Pelletier E."/>
            <person name="Niang G."/>
            <person name="Scheremetjew M."/>
            <person name="Finn R."/>
            <person name="Kale V."/>
            <person name="Holt S."/>
            <person name="Cochrane G."/>
            <person name="Meng A."/>
            <person name="Brown T."/>
            <person name="Cohen L."/>
        </authorList>
    </citation>
    <scope>NUCLEOTIDE SEQUENCE</scope>
    <source>
        <strain evidence="16">CCAP 955/1</strain>
    </source>
</reference>
<dbReference type="InterPro" id="IPR006916">
    <property type="entry name" value="POPDC1-3"/>
</dbReference>
<dbReference type="CDD" id="cd00038">
    <property type="entry name" value="CAP_ED"/>
    <property type="match status" value="1"/>
</dbReference>
<evidence type="ECO:0000256" key="13">
    <source>
        <dbReference type="ARBA" id="ARBA00023180"/>
    </source>
</evidence>
<dbReference type="AlphaFoldDB" id="A0A7S3HEK0"/>
<gene>
    <name evidence="16" type="ORF">SELO1098_LOCUS21820</name>
</gene>
<accession>A0A7S3HEK0</accession>
<evidence type="ECO:0000256" key="9">
    <source>
        <dbReference type="ARBA" id="ARBA00022889"/>
    </source>
</evidence>
<protein>
    <recommendedName>
        <fullName evidence="15">Cyclic nucleotide-binding domain-containing protein</fullName>
    </recommendedName>
</protein>
<sequence>MLSRLKFMGPLGKGPAFVRLLKRASSNQVPKQGDWFKETSAYAQNKFHSLDATMVSQSKISFQLPFKATKSEYTMSLSDLAGHSSFILLALSYLETDFLLLRMFAASGVSLSIIFQYYREKPLWIPIRWNTLFLVINVVMIGLLWKKEHEAHTIPSETKHLFESTFMKKGMTPVDFLHLCKAAERIEVKKGEVIISEKLKNSRVFHVRSGKLSVTQNGTLVRTIQPDQFVGSMSFLSWEDKIDAAQLQRKLHKDTLKNWSNKNSDTELFLPLLIIMEDLFERMNLLRHHHPTHEATCKVHHETEAAQHECSAKGHHHHHHPTSTTGGAEGAIFLPEEETNGFFDALFDDVPVSELMDDAPYGITVDELGNVISSESSYPNYTEDDHSERADEPKSSVLGQYLAASYSFVSQVVAPTTAESVPKEPKEQKHEVPVENQGGGMMGYADVVAEEDCILYFWSFNTLRSLIELYPSLGLAFERALSDDINKKMSRSMQSEPLQRYKLMLSGAVSGGEMSDTSKQILADFRAKHQISQKDHFALLEGFGWSSHDFSSGFKGAPLISIQEEYFAQLRQALEHSHEVPLTEEARTELRVFRLRNGINSSAHLAALKKLGWTVDEFEIGSQNPDHASAKETRAIVAHQYAERRSMIKSTILSYANILPSSWLPSSLLPETSAAPALVEKKKDV</sequence>
<evidence type="ECO:0000256" key="12">
    <source>
        <dbReference type="ARBA" id="ARBA00023136"/>
    </source>
</evidence>
<keyword evidence="12" id="KW-0472">Membrane</keyword>
<dbReference type="InterPro" id="IPR055272">
    <property type="entry name" value="POPDC1-3_dom"/>
</dbReference>
<dbReference type="PANTHER" id="PTHR12101">
    <property type="entry name" value="POPEYE DOMAIN CONTAINING PROTEIN"/>
    <property type="match status" value="1"/>
</dbReference>
<dbReference type="PROSITE" id="PS50042">
    <property type="entry name" value="CNMP_BINDING_3"/>
    <property type="match status" value="1"/>
</dbReference>
<dbReference type="InterPro" id="IPR018490">
    <property type="entry name" value="cNMP-bd_dom_sf"/>
</dbReference>
<dbReference type="GO" id="GO:0016328">
    <property type="term" value="C:lateral plasma membrane"/>
    <property type="evidence" value="ECO:0007669"/>
    <property type="project" value="UniProtKB-SubCell"/>
</dbReference>
<feature type="domain" description="Cyclic nucleotide-binding" evidence="15">
    <location>
        <begin position="167"/>
        <end position="245"/>
    </location>
</feature>
<evidence type="ECO:0000256" key="11">
    <source>
        <dbReference type="ARBA" id="ARBA00022989"/>
    </source>
</evidence>
<proteinExistence type="inferred from homology"/>
<dbReference type="PANTHER" id="PTHR12101:SF17">
    <property type="entry name" value="BLOOD VESSEL EPICARDIAL SUBSTANCE"/>
    <property type="match status" value="1"/>
</dbReference>
<dbReference type="SUPFAM" id="SSF51206">
    <property type="entry name" value="cAMP-binding domain-like"/>
    <property type="match status" value="1"/>
</dbReference>
<keyword evidence="8" id="KW-0812">Transmembrane</keyword>
<dbReference type="InterPro" id="IPR000595">
    <property type="entry name" value="cNMP-bd_dom"/>
</dbReference>
<keyword evidence="7" id="KW-1003">Cell membrane</keyword>
<feature type="region of interest" description="Disordered" evidence="14">
    <location>
        <begin position="418"/>
        <end position="437"/>
    </location>
</feature>
<dbReference type="Pfam" id="PF04831">
    <property type="entry name" value="POPDC1-3"/>
    <property type="match status" value="1"/>
</dbReference>
<dbReference type="GO" id="GO:0005923">
    <property type="term" value="C:bicellular tight junction"/>
    <property type="evidence" value="ECO:0007669"/>
    <property type="project" value="UniProtKB-SubCell"/>
</dbReference>
<evidence type="ECO:0000256" key="5">
    <source>
        <dbReference type="ARBA" id="ARBA00022427"/>
    </source>
</evidence>
<feature type="compositionally biased region" description="Basic and acidic residues" evidence="14">
    <location>
        <begin position="421"/>
        <end position="433"/>
    </location>
</feature>
<evidence type="ECO:0000256" key="10">
    <source>
        <dbReference type="ARBA" id="ARBA00022949"/>
    </source>
</evidence>
<dbReference type="Gene3D" id="2.60.120.10">
    <property type="entry name" value="Jelly Rolls"/>
    <property type="match status" value="1"/>
</dbReference>